<keyword evidence="4" id="KW-0805">Transcription regulation</keyword>
<evidence type="ECO:0000256" key="7">
    <source>
        <dbReference type="ARBA" id="ARBA00023242"/>
    </source>
</evidence>
<dbReference type="GO" id="GO:0045944">
    <property type="term" value="P:positive regulation of transcription by RNA polymerase II"/>
    <property type="evidence" value="ECO:0007669"/>
    <property type="project" value="TreeGrafter"/>
</dbReference>
<dbReference type="Pfam" id="PF00172">
    <property type="entry name" value="Zn_clus"/>
    <property type="match status" value="1"/>
</dbReference>
<feature type="compositionally biased region" description="Polar residues" evidence="8">
    <location>
        <begin position="76"/>
        <end position="87"/>
    </location>
</feature>
<evidence type="ECO:0000256" key="8">
    <source>
        <dbReference type="SAM" id="MobiDB-lite"/>
    </source>
</evidence>
<dbReference type="Pfam" id="PF04082">
    <property type="entry name" value="Fungal_trans"/>
    <property type="match status" value="1"/>
</dbReference>
<reference evidence="10 11" key="1">
    <citation type="journal article" date="2019" name="Front. Genet.">
        <title>Whole-Genome Sequencing of the Opportunistic Yeast Pathogen Candida inconspicua Uncovers Its Hybrid Origin.</title>
        <authorList>
            <person name="Mixao V."/>
            <person name="Hansen A.P."/>
            <person name="Saus E."/>
            <person name="Boekhout T."/>
            <person name="Lass-Florl C."/>
            <person name="Gabaldon T."/>
        </authorList>
    </citation>
    <scope>NUCLEOTIDE SEQUENCE [LARGE SCALE GENOMIC DNA]</scope>
    <source>
        <strain evidence="10 11">CBS 180</strain>
    </source>
</reference>
<feature type="compositionally biased region" description="Low complexity" evidence="8">
    <location>
        <begin position="88"/>
        <end position="118"/>
    </location>
</feature>
<evidence type="ECO:0000313" key="10">
    <source>
        <dbReference type="EMBL" id="TID29973.1"/>
    </source>
</evidence>
<feature type="compositionally biased region" description="Polar residues" evidence="8">
    <location>
        <begin position="163"/>
        <end position="172"/>
    </location>
</feature>
<dbReference type="PANTHER" id="PTHR47782">
    <property type="entry name" value="ZN(II)2CYS6 TRANSCRIPTION FACTOR (EUROFUNG)-RELATED"/>
    <property type="match status" value="1"/>
</dbReference>
<dbReference type="GO" id="GO:0006351">
    <property type="term" value="P:DNA-templated transcription"/>
    <property type="evidence" value="ECO:0007669"/>
    <property type="project" value="InterPro"/>
</dbReference>
<keyword evidence="6" id="KW-0804">Transcription</keyword>
<feature type="domain" description="Zn(2)-C6 fungal-type" evidence="9">
    <location>
        <begin position="10"/>
        <end position="40"/>
    </location>
</feature>
<dbReference type="Gene3D" id="4.10.240.10">
    <property type="entry name" value="Zn(2)-C6 fungal-type DNA-binding domain"/>
    <property type="match status" value="1"/>
</dbReference>
<dbReference type="CDD" id="cd00067">
    <property type="entry name" value="GAL4"/>
    <property type="match status" value="1"/>
</dbReference>
<gene>
    <name evidence="10" type="ORF">CANINC_001484</name>
</gene>
<evidence type="ECO:0000256" key="2">
    <source>
        <dbReference type="ARBA" id="ARBA00022723"/>
    </source>
</evidence>
<dbReference type="CDD" id="cd12148">
    <property type="entry name" value="fungal_TF_MHR"/>
    <property type="match status" value="1"/>
</dbReference>
<dbReference type="SMART" id="SM00066">
    <property type="entry name" value="GAL4"/>
    <property type="match status" value="1"/>
</dbReference>
<evidence type="ECO:0000256" key="3">
    <source>
        <dbReference type="ARBA" id="ARBA00022833"/>
    </source>
</evidence>
<dbReference type="GO" id="GO:0000981">
    <property type="term" value="F:DNA-binding transcription factor activity, RNA polymerase II-specific"/>
    <property type="evidence" value="ECO:0007669"/>
    <property type="project" value="InterPro"/>
</dbReference>
<dbReference type="STRING" id="52247.A0A4T0X423"/>
<protein>
    <recommendedName>
        <fullName evidence="9">Zn(2)-C6 fungal-type domain-containing protein</fullName>
    </recommendedName>
</protein>
<evidence type="ECO:0000256" key="1">
    <source>
        <dbReference type="ARBA" id="ARBA00004123"/>
    </source>
</evidence>
<keyword evidence="5" id="KW-0238">DNA-binding</keyword>
<keyword evidence="3" id="KW-0862">Zinc</keyword>
<dbReference type="OrthoDB" id="189997at2759"/>
<dbReference type="InterPro" id="IPR001138">
    <property type="entry name" value="Zn2Cys6_DnaBD"/>
</dbReference>
<sequence length="741" mass="84880">MFLQPDDIKSCANCKMKKVKCSAEIPQCARCVKSGIQCNIADNVYYNHKTVRSLLDVIVRLEHEVALQKASINTSNEKHFNNNGYQLNTNPNSNIKRNNINNNNDNSNNGNQVNKSSNHPGYQNLQQTQQQQQQQQDSNLNLERKSISSTPKFFSPGSLAGGNASTTNSSLASGGKEKSNNKSTIESISAEVGSLTLPNIEHNFGLQPEGSKFSHLLLKQLSLHKQGRSLKGADDAFESFDASVTKAYIPLPPYRVAKFAVLMYINNVHVFCPFLSVTELKNILEKMYCSPREVSSHDKFILFLILSIGLDRGQNSPEMANYKNQFDPVEYYNTAYRYFEEILTIRSEKTLQALLLTIIWMLHSSIVPNNIGEMWHLGRFSLSLAMELGCHRYNPDWDFGELKNELRNRLFWSTYVLERSIAMFLKRGVSLRKQAIDTPLPKVFSFDFIADDNFFVSKELKLYEKLQLKPALLTIKICEVYGDILETLYLTSGSGPREFESLEERISFKERTHSFLENWMAQVEKEIPRRTQIYHELKIRYGITSLNLHRQTPGLPKSNDHSILICKQQCESCIDSYIWLLQDGWKLTPILVNDIVDIGLLVVFSCWRLDANSENLKNMSIKLMKIMNEIVRFFPDFTKFKNLYIILSCIIIDELDSPNTDHSSDGLRARIDKLRATTYYLPAMSDNGDVQSSSGKKFYADNGVKLNDSFSHELFEDVFRQYYFKVDDPIMKEIGNLFCID</sequence>
<dbReference type="SUPFAM" id="SSF57701">
    <property type="entry name" value="Zn2/Cys6 DNA-binding domain"/>
    <property type="match status" value="1"/>
</dbReference>
<dbReference type="GO" id="GO:0005634">
    <property type="term" value="C:nucleus"/>
    <property type="evidence" value="ECO:0007669"/>
    <property type="project" value="UniProtKB-SubCell"/>
</dbReference>
<dbReference type="InterPro" id="IPR052202">
    <property type="entry name" value="Yeast_MetPath_Reg"/>
</dbReference>
<keyword evidence="7" id="KW-0539">Nucleus</keyword>
<dbReference type="InterPro" id="IPR036864">
    <property type="entry name" value="Zn2-C6_fun-type_DNA-bd_sf"/>
</dbReference>
<evidence type="ECO:0000313" key="11">
    <source>
        <dbReference type="Proteomes" id="UP000307173"/>
    </source>
</evidence>
<dbReference type="GO" id="GO:0043565">
    <property type="term" value="F:sequence-specific DNA binding"/>
    <property type="evidence" value="ECO:0007669"/>
    <property type="project" value="TreeGrafter"/>
</dbReference>
<feature type="region of interest" description="Disordered" evidence="8">
    <location>
        <begin position="76"/>
        <end position="183"/>
    </location>
</feature>
<feature type="compositionally biased region" description="Low complexity" evidence="8">
    <location>
        <begin position="126"/>
        <end position="136"/>
    </location>
</feature>
<dbReference type="GO" id="GO:0008270">
    <property type="term" value="F:zinc ion binding"/>
    <property type="evidence" value="ECO:0007669"/>
    <property type="project" value="InterPro"/>
</dbReference>
<accession>A0A4T0X423</accession>
<comment type="subcellular location">
    <subcellularLocation>
        <location evidence="1">Nucleus</location>
    </subcellularLocation>
</comment>
<organism evidence="10 11">
    <name type="scientific">Pichia inconspicua</name>
    <dbReference type="NCBI Taxonomy" id="52247"/>
    <lineage>
        <taxon>Eukaryota</taxon>
        <taxon>Fungi</taxon>
        <taxon>Dikarya</taxon>
        <taxon>Ascomycota</taxon>
        <taxon>Saccharomycotina</taxon>
        <taxon>Pichiomycetes</taxon>
        <taxon>Pichiales</taxon>
        <taxon>Pichiaceae</taxon>
        <taxon>Pichia</taxon>
    </lineage>
</organism>
<evidence type="ECO:0000256" key="4">
    <source>
        <dbReference type="ARBA" id="ARBA00023015"/>
    </source>
</evidence>
<proteinExistence type="predicted"/>
<dbReference type="AlphaFoldDB" id="A0A4T0X423"/>
<evidence type="ECO:0000259" key="9">
    <source>
        <dbReference type="PROSITE" id="PS50048"/>
    </source>
</evidence>
<name>A0A4T0X423_9ASCO</name>
<dbReference type="EMBL" id="SELW01000220">
    <property type="protein sequence ID" value="TID29973.1"/>
    <property type="molecule type" value="Genomic_DNA"/>
</dbReference>
<keyword evidence="11" id="KW-1185">Reference proteome</keyword>
<comment type="caution">
    <text evidence="10">The sequence shown here is derived from an EMBL/GenBank/DDBJ whole genome shotgun (WGS) entry which is preliminary data.</text>
</comment>
<dbReference type="PANTHER" id="PTHR47782:SF12">
    <property type="entry name" value="ZN(II)2CYS6 TRANSCRIPTION FACTOR (EUROFUNG)"/>
    <property type="match status" value="1"/>
</dbReference>
<evidence type="ECO:0000256" key="5">
    <source>
        <dbReference type="ARBA" id="ARBA00023125"/>
    </source>
</evidence>
<feature type="compositionally biased region" description="Polar residues" evidence="8">
    <location>
        <begin position="137"/>
        <end position="152"/>
    </location>
</feature>
<evidence type="ECO:0000256" key="6">
    <source>
        <dbReference type="ARBA" id="ARBA00023163"/>
    </source>
</evidence>
<dbReference type="SMART" id="SM00906">
    <property type="entry name" value="Fungal_trans"/>
    <property type="match status" value="1"/>
</dbReference>
<dbReference type="InterPro" id="IPR007219">
    <property type="entry name" value="XnlR_reg_dom"/>
</dbReference>
<dbReference type="Proteomes" id="UP000307173">
    <property type="component" value="Unassembled WGS sequence"/>
</dbReference>
<keyword evidence="2" id="KW-0479">Metal-binding</keyword>
<dbReference type="PROSITE" id="PS50048">
    <property type="entry name" value="ZN2_CY6_FUNGAL_2"/>
    <property type="match status" value="1"/>
</dbReference>
<dbReference type="PROSITE" id="PS00463">
    <property type="entry name" value="ZN2_CY6_FUNGAL_1"/>
    <property type="match status" value="1"/>
</dbReference>